<dbReference type="SUPFAM" id="SSF51294">
    <property type="entry name" value="Hedgehog/intein (Hint) domain"/>
    <property type="match status" value="1"/>
</dbReference>
<dbReference type="InterPro" id="IPR052140">
    <property type="entry name" value="Dev_Signal_Hedgehog-like"/>
</dbReference>
<dbReference type="SMART" id="SM00305">
    <property type="entry name" value="HintC"/>
    <property type="match status" value="1"/>
</dbReference>
<dbReference type="Pfam" id="PF01079">
    <property type="entry name" value="Hint"/>
    <property type="match status" value="1"/>
</dbReference>
<evidence type="ECO:0000259" key="4">
    <source>
        <dbReference type="SMART" id="SM00306"/>
    </source>
</evidence>
<feature type="compositionally biased region" description="Basic residues" evidence="1">
    <location>
        <begin position="270"/>
        <end position="280"/>
    </location>
</feature>
<feature type="compositionally biased region" description="Basic and acidic residues" evidence="1">
    <location>
        <begin position="281"/>
        <end position="293"/>
    </location>
</feature>
<evidence type="ECO:0000256" key="1">
    <source>
        <dbReference type="SAM" id="MobiDB-lite"/>
    </source>
</evidence>
<keyword evidence="2" id="KW-0732">Signal</keyword>
<dbReference type="OrthoDB" id="5212at2759"/>
<feature type="region of interest" description="Disordered" evidence="1">
    <location>
        <begin position="1281"/>
        <end position="1324"/>
    </location>
</feature>
<sequence length="1406" mass="159351">MRITWVILNLSLHFIGIIQAGRRPQAVNYPIPAQVQSQPLIPPPEFRQFQSLSLRPPVAYVQNSTPQSGYREGPPTYKEGPNLDSYQIGKPPLCAWNASDTDEEKLLGPDEHYHTMRIRCCDSDLEANLKESIKLGINAEKLGDAAKFIQRRAQLEFRTTFEVIITERNFAIASYYHGCMTCKIMTDDYHVLIYQTPNRYDPFNLKFEEWFAALDAQEDLGSTKALGVRGYFPDKREDPMAGGAKSHLKPKSLLNDKVPDKVDDGETLTKKPKKRVHPRKKNSENRREKRQAEDTNLAPIIDAPEELEEVTEEPLPASTPVPVTPVTRRRTTTTHAPTSAVHIDSAIASETRLFDNNFAANSINIDRSHSPADANLQVPVVATEIEAKDERKGPDSEQEDNDNYRWNLKFPKESHCHKCCDRALTQTVRDAVTELSTSPWYGAGSEGVIAGRIQRMAQLRFERSYEVFVSRHDFAFATYHVGNAICHQFYKEFYILIYATPRQYDVDYQEAENYFFNFAERENLGSTEITLPEMKDFHTPLSIEAEGPRAGFPVNSHCDQDHRGSYCCNVQLFNSLLRAYQQIIRLPNFHQYNMRQFSRRLQWDAEELFQHSMEVFVSYDDFIFNVNYANDSICKFRVDKYYIFAYTTNSNITYPLHWPVEVDLGEAKPMNCPPDLEKLDGVICCDRNMQYDMFKTIDVEKQKEGFNRHQTQFIATAILRKIQRRFNTTFESILTPADFIWQTGRFSDRTCKIDAGMYNVLAYQSSYLAKEADKDKVRVKVKVKVKAKVKAKAKVKVKAKDKVKARDKARAKDRAAANQFAAAQFAQANSFAIANQFAAAVPPPPAVAPPIAPPGGGLGNTCFSSDTWLTTPNGKKRMDEIEVGDFILTANETHIYFTPILMWLHKEPEVNASFITIITEFGKALRLTDKHLMYMNECGDYYEEYIDFTPTKPVYADELRIGQCVIVIHKGRFRQQRIESIFITQRKGIYAPLTSNGRLIVNDMLASCHSNMKEVIIQYKFAEVFTRMRRAVSDFISESSLNELVPLPVGIELLLIPLSLFHVALSSYCGQSAIPFTFQVLRSGHPVLGCARPKCFGWNANGTRAADSVQFYRINEKEDGYLRRSDQVTKNPSKDPQYQPKTSICSERYTDSCRPDEWVGGLAPQEDPQSSPLKVRCCSYHMLEVSEDRGVATVKQGQLVVGGEYMEADKLLGFDYISNLQKSFYDNGTIYYSVTIKRMQCQDDESVFPEAELNLVQGGSKTTTTEPSSQDNAIVHYPIGRADESQQISKTAPRQVQPSINPSPTPAASNSIQSQPYSSTANTVVSQPTQINYPQPQTSNIQPLPSHNPIAQGVTTVQGYPQIQQAPNPSPYGQYYQSGYGIQSQALPQSQTGQSKFKIKLELKIF</sequence>
<feature type="signal peptide" evidence="2">
    <location>
        <begin position="1"/>
        <end position="20"/>
    </location>
</feature>
<evidence type="ECO:0000259" key="3">
    <source>
        <dbReference type="SMART" id="SM00305"/>
    </source>
</evidence>
<dbReference type="InterPro" id="IPR036844">
    <property type="entry name" value="Hint_dom_sf"/>
</dbReference>
<dbReference type="Gene3D" id="2.170.16.10">
    <property type="entry name" value="Hedgehog/Intein (Hint) domain"/>
    <property type="match status" value="1"/>
</dbReference>
<organism evidence="5 6">
    <name type="scientific">Diploscapter pachys</name>
    <dbReference type="NCBI Taxonomy" id="2018661"/>
    <lineage>
        <taxon>Eukaryota</taxon>
        <taxon>Metazoa</taxon>
        <taxon>Ecdysozoa</taxon>
        <taxon>Nematoda</taxon>
        <taxon>Chromadorea</taxon>
        <taxon>Rhabditida</taxon>
        <taxon>Rhabditina</taxon>
        <taxon>Rhabditomorpha</taxon>
        <taxon>Rhabditoidea</taxon>
        <taxon>Rhabditidae</taxon>
        <taxon>Diploscapter</taxon>
    </lineage>
</organism>
<dbReference type="CDD" id="cd00081">
    <property type="entry name" value="Hint"/>
    <property type="match status" value="1"/>
</dbReference>
<dbReference type="InterPro" id="IPR007284">
    <property type="entry name" value="Ground-like_dom"/>
</dbReference>
<evidence type="ECO:0008006" key="7">
    <source>
        <dbReference type="Google" id="ProtNLM"/>
    </source>
</evidence>
<proteinExistence type="predicted"/>
<dbReference type="EMBL" id="LIAE01007551">
    <property type="protein sequence ID" value="PAV78483.1"/>
    <property type="molecule type" value="Genomic_DNA"/>
</dbReference>
<dbReference type="GO" id="GO:0016539">
    <property type="term" value="P:intein-mediated protein splicing"/>
    <property type="evidence" value="ECO:0007669"/>
    <property type="project" value="InterPro"/>
</dbReference>
<feature type="compositionally biased region" description="Polar residues" evidence="1">
    <location>
        <begin position="1285"/>
        <end position="1324"/>
    </location>
</feature>
<evidence type="ECO:0000313" key="5">
    <source>
        <dbReference type="EMBL" id="PAV78483.1"/>
    </source>
</evidence>
<feature type="region of interest" description="Disordered" evidence="1">
    <location>
        <begin position="231"/>
        <end position="337"/>
    </location>
</feature>
<feature type="compositionally biased region" description="Acidic residues" evidence="1">
    <location>
        <begin position="303"/>
        <end position="312"/>
    </location>
</feature>
<accession>A0A2A2KXF4</accession>
<feature type="domain" description="Hint" evidence="4">
    <location>
        <begin position="860"/>
        <end position="969"/>
    </location>
</feature>
<reference evidence="5 6" key="1">
    <citation type="journal article" date="2017" name="Curr. Biol.">
        <title>Genome architecture and evolution of a unichromosomal asexual nematode.</title>
        <authorList>
            <person name="Fradin H."/>
            <person name="Zegar C."/>
            <person name="Gutwein M."/>
            <person name="Lucas J."/>
            <person name="Kovtun M."/>
            <person name="Corcoran D."/>
            <person name="Baugh L.R."/>
            <person name="Kiontke K."/>
            <person name="Gunsalus K."/>
            <person name="Fitch D.H."/>
            <person name="Piano F."/>
        </authorList>
    </citation>
    <scope>NUCLEOTIDE SEQUENCE [LARGE SCALE GENOMIC DNA]</scope>
    <source>
        <strain evidence="5">PF1309</strain>
    </source>
</reference>
<name>A0A2A2KXF4_9BILA</name>
<dbReference type="InterPro" id="IPR001767">
    <property type="entry name" value="Hedgehog_Hint"/>
</dbReference>
<comment type="caution">
    <text evidence="5">The sequence shown here is derived from an EMBL/GenBank/DDBJ whole genome shotgun (WGS) entry which is preliminary data.</text>
</comment>
<protein>
    <recommendedName>
        <fullName evidence="7">Hint domain-containing protein</fullName>
    </recommendedName>
</protein>
<dbReference type="STRING" id="2018661.A0A2A2KXF4"/>
<dbReference type="InterPro" id="IPR003586">
    <property type="entry name" value="Hint_dom_C"/>
</dbReference>
<dbReference type="InterPro" id="IPR006141">
    <property type="entry name" value="Intein_N"/>
</dbReference>
<feature type="compositionally biased region" description="Basic and acidic residues" evidence="1">
    <location>
        <begin position="257"/>
        <end position="269"/>
    </location>
</feature>
<evidence type="ECO:0000256" key="2">
    <source>
        <dbReference type="SAM" id="SignalP"/>
    </source>
</evidence>
<dbReference type="PROSITE" id="PS50817">
    <property type="entry name" value="INTEIN_N_TER"/>
    <property type="match status" value="1"/>
</dbReference>
<dbReference type="PANTHER" id="PTHR46706">
    <property type="entry name" value="PROTEIN QUA-1-RELATED"/>
    <property type="match status" value="1"/>
</dbReference>
<evidence type="ECO:0000313" key="6">
    <source>
        <dbReference type="Proteomes" id="UP000218231"/>
    </source>
</evidence>
<keyword evidence="6" id="KW-1185">Reference proteome</keyword>
<dbReference type="Proteomes" id="UP000218231">
    <property type="component" value="Unassembled WGS sequence"/>
</dbReference>
<dbReference type="Pfam" id="PF04155">
    <property type="entry name" value="Ground-like"/>
    <property type="match status" value="4"/>
</dbReference>
<feature type="domain" description="Hint" evidence="3">
    <location>
        <begin position="970"/>
        <end position="1014"/>
    </location>
</feature>
<dbReference type="InterPro" id="IPR003587">
    <property type="entry name" value="Hint_dom_N"/>
</dbReference>
<dbReference type="SMART" id="SM00306">
    <property type="entry name" value="HintN"/>
    <property type="match status" value="1"/>
</dbReference>
<dbReference type="GO" id="GO:0016540">
    <property type="term" value="P:protein autoprocessing"/>
    <property type="evidence" value="ECO:0007669"/>
    <property type="project" value="InterPro"/>
</dbReference>
<dbReference type="PANTHER" id="PTHR46706:SF7">
    <property type="entry name" value="GROUNDHOG (HEDGEHOG-LIKE FAMILY)-RELATED"/>
    <property type="match status" value="1"/>
</dbReference>
<gene>
    <name evidence="5" type="ORF">WR25_09546</name>
</gene>
<dbReference type="EMBL" id="LIAE01007551">
    <property type="protein sequence ID" value="PAV78482.1"/>
    <property type="molecule type" value="Genomic_DNA"/>
</dbReference>
<feature type="chain" id="PRO_5013507874" description="Hint domain-containing protein" evidence="2">
    <location>
        <begin position="21"/>
        <end position="1406"/>
    </location>
</feature>